<dbReference type="AlphaFoldDB" id="A0AAD9VBV9"/>
<evidence type="ECO:0000256" key="1">
    <source>
        <dbReference type="SAM" id="Phobius"/>
    </source>
</evidence>
<feature type="transmembrane region" description="Helical" evidence="1">
    <location>
        <begin position="144"/>
        <end position="164"/>
    </location>
</feature>
<dbReference type="GO" id="GO:0050839">
    <property type="term" value="F:cell adhesion molecule binding"/>
    <property type="evidence" value="ECO:0007669"/>
    <property type="project" value="TreeGrafter"/>
</dbReference>
<keyword evidence="1" id="KW-0472">Membrane</keyword>
<dbReference type="GO" id="GO:0030198">
    <property type="term" value="P:extracellular matrix organization"/>
    <property type="evidence" value="ECO:0007669"/>
    <property type="project" value="TreeGrafter"/>
</dbReference>
<sequence length="873" mass="98402">MNNKKIAMYCSVWLFPTYTFVVISLMFGSFGIYVPFIYLVKYCEAVGISAQKTSRLFIFVGLSSSFGRLISGKLCNADRVNAVFIYQSSLFLAAICAFLLPFATKYREVIAFSVVYGLADGIFITTHGFILLSCIDAKRRKAAFAMNNVLFAIAAVAGGPIIVLTPADQQPTTSLPFNLQSPLARPWEQVAASLEFTASTWWSPYKWRDYWQDWWQKLEKGQTQPEQNKHEILVNGEGPNVCMHRVPVGFFRRCVKIPGKRRLQCRTERRYLTEYCCCPGYTKVAGIPGCPKELYTSNKSITELAESLKLNRFVSLLNLTDLSSDLDSSTRYTVFAPNDQAFASLSPEALEELANDKELLRDTLMMHISKGKIVIEAMNDKDKITSLGGTEELWVNVIDNRRTIVVQGGKIVQSNQGARNGVIHVINRVMKPTAGDIKTILQNDPNFSIVSQMVENVAMNFTNITFFAPTDEAFLVMDRERLERLISNEDCVERFVKYHMLPKPLYSGAMKNGRFPTVEGQFVDIINSNEGEGMKVNDARVTDPDVTANNGIVHTIDRVLMPVSAMNTMEVARVLNLTTLMYFLNSSGLAATLGEDIGPITLFAPSNKAFEDLPASVKRTLRDDPAKLRDILSYHIISERKWTYEFGKDNLVNSLNRLNRLRLNSFRYGKVHAVNGACITKANIEACNGVIHVIQKVLLPPTKTVYDFIRMDPRFSTLIEAINITKLGVVLRNPSASLTLFAPTNWAFAKLEYNSPGAMESLLSSPEELSEVLEHHVVNGTLYTCGVHCMYSYWSFFRNHFSVYSLSRGVLRMKYDWRGRVFVNGNRMSDQDLPATNGVVHVIDDVLELYPLGYRKHRLRVSSAKRGKKHRLH</sequence>
<accession>A0AAD9VBV9</accession>
<dbReference type="FunFam" id="2.30.180.10:FF:000032">
    <property type="entry name" value="Fasciclin domain-containing protein, putative"/>
    <property type="match status" value="3"/>
</dbReference>
<reference evidence="3" key="1">
    <citation type="journal article" date="2023" name="G3 (Bethesda)">
        <title>Whole genome assembly and annotation of the endangered Caribbean coral Acropora cervicornis.</title>
        <authorList>
            <person name="Selwyn J.D."/>
            <person name="Vollmer S.V."/>
        </authorList>
    </citation>
    <scope>NUCLEOTIDE SEQUENCE</scope>
    <source>
        <strain evidence="3">K2</strain>
    </source>
</reference>
<dbReference type="PROSITE" id="PS50213">
    <property type="entry name" value="FAS1"/>
    <property type="match status" value="4"/>
</dbReference>
<protein>
    <submittedName>
        <fullName evidence="3">Transforming growth factor-beta-induced protein ig-h3</fullName>
    </submittedName>
</protein>
<dbReference type="InterPro" id="IPR050904">
    <property type="entry name" value="Adhesion/Biosynth-related"/>
</dbReference>
<feature type="transmembrane region" description="Helical" evidence="1">
    <location>
        <begin position="83"/>
        <end position="103"/>
    </location>
</feature>
<comment type="caution">
    <text evidence="3">The sequence shown here is derived from an EMBL/GenBank/DDBJ whole genome shotgun (WGS) entry which is preliminary data.</text>
</comment>
<dbReference type="PANTHER" id="PTHR10900:SF77">
    <property type="entry name" value="FI19380P1"/>
    <property type="match status" value="1"/>
</dbReference>
<evidence type="ECO:0000313" key="4">
    <source>
        <dbReference type="Proteomes" id="UP001249851"/>
    </source>
</evidence>
<evidence type="ECO:0000259" key="2">
    <source>
        <dbReference type="PROSITE" id="PS50213"/>
    </source>
</evidence>
<name>A0AAD9VBV9_ACRCE</name>
<feature type="domain" description="FAS1" evidence="2">
    <location>
        <begin position="434"/>
        <end position="560"/>
    </location>
</feature>
<dbReference type="GO" id="GO:0031012">
    <property type="term" value="C:extracellular matrix"/>
    <property type="evidence" value="ECO:0007669"/>
    <property type="project" value="TreeGrafter"/>
</dbReference>
<dbReference type="EMBL" id="JARQWQ010000011">
    <property type="protein sequence ID" value="KAK2568741.1"/>
    <property type="molecule type" value="Genomic_DNA"/>
</dbReference>
<organism evidence="3 4">
    <name type="scientific">Acropora cervicornis</name>
    <name type="common">Staghorn coral</name>
    <dbReference type="NCBI Taxonomy" id="6130"/>
    <lineage>
        <taxon>Eukaryota</taxon>
        <taxon>Metazoa</taxon>
        <taxon>Cnidaria</taxon>
        <taxon>Anthozoa</taxon>
        <taxon>Hexacorallia</taxon>
        <taxon>Scleractinia</taxon>
        <taxon>Astrocoeniina</taxon>
        <taxon>Acroporidae</taxon>
        <taxon>Acropora</taxon>
    </lineage>
</organism>
<evidence type="ECO:0000313" key="3">
    <source>
        <dbReference type="EMBL" id="KAK2568741.1"/>
    </source>
</evidence>
<feature type="domain" description="FAS1" evidence="2">
    <location>
        <begin position="702"/>
        <end position="847"/>
    </location>
</feature>
<proteinExistence type="predicted"/>
<dbReference type="SUPFAM" id="SSF82153">
    <property type="entry name" value="FAS1 domain"/>
    <property type="match status" value="4"/>
</dbReference>
<reference evidence="3" key="2">
    <citation type="journal article" date="2023" name="Science">
        <title>Genomic signatures of disease resistance in endangered staghorn corals.</title>
        <authorList>
            <person name="Vollmer S.V."/>
            <person name="Selwyn J.D."/>
            <person name="Despard B.A."/>
            <person name="Roesel C.L."/>
        </authorList>
    </citation>
    <scope>NUCLEOTIDE SEQUENCE</scope>
    <source>
        <strain evidence="3">K2</strain>
    </source>
</reference>
<keyword evidence="1" id="KW-1133">Transmembrane helix</keyword>
<feature type="domain" description="FAS1" evidence="2">
    <location>
        <begin position="564"/>
        <end position="698"/>
    </location>
</feature>
<dbReference type="PANTHER" id="PTHR10900">
    <property type="entry name" value="PERIOSTIN-RELATED"/>
    <property type="match status" value="1"/>
</dbReference>
<dbReference type="Gene3D" id="2.30.180.10">
    <property type="entry name" value="FAS1 domain"/>
    <property type="match status" value="4"/>
</dbReference>
<dbReference type="Gene3D" id="1.20.1250.20">
    <property type="entry name" value="MFS general substrate transporter like domains"/>
    <property type="match status" value="1"/>
</dbReference>
<dbReference type="InterPro" id="IPR036259">
    <property type="entry name" value="MFS_trans_sf"/>
</dbReference>
<dbReference type="SMART" id="SM00554">
    <property type="entry name" value="FAS1"/>
    <property type="match status" value="4"/>
</dbReference>
<keyword evidence="4" id="KW-1185">Reference proteome</keyword>
<dbReference type="Pfam" id="PF02469">
    <property type="entry name" value="Fasciclin"/>
    <property type="match status" value="4"/>
</dbReference>
<dbReference type="GO" id="GO:0007155">
    <property type="term" value="P:cell adhesion"/>
    <property type="evidence" value="ECO:0007669"/>
    <property type="project" value="TreeGrafter"/>
</dbReference>
<feature type="domain" description="FAS1" evidence="2">
    <location>
        <begin position="297"/>
        <end position="430"/>
    </location>
</feature>
<feature type="transmembrane region" description="Helical" evidence="1">
    <location>
        <begin position="12"/>
        <end position="34"/>
    </location>
</feature>
<dbReference type="Proteomes" id="UP001249851">
    <property type="component" value="Unassembled WGS sequence"/>
</dbReference>
<dbReference type="GO" id="GO:0005615">
    <property type="term" value="C:extracellular space"/>
    <property type="evidence" value="ECO:0007669"/>
    <property type="project" value="TreeGrafter"/>
</dbReference>
<dbReference type="InterPro" id="IPR036378">
    <property type="entry name" value="FAS1_dom_sf"/>
</dbReference>
<gene>
    <name evidence="3" type="ORF">P5673_006746</name>
</gene>
<dbReference type="InterPro" id="IPR000782">
    <property type="entry name" value="FAS1_domain"/>
</dbReference>
<keyword evidence="1" id="KW-0812">Transmembrane</keyword>
<dbReference type="SUPFAM" id="SSF103473">
    <property type="entry name" value="MFS general substrate transporter"/>
    <property type="match status" value="1"/>
</dbReference>
<feature type="transmembrane region" description="Helical" evidence="1">
    <location>
        <begin position="109"/>
        <end position="132"/>
    </location>
</feature>